<evidence type="ECO:0000256" key="1">
    <source>
        <dbReference type="SAM" id="MobiDB-lite"/>
    </source>
</evidence>
<evidence type="ECO:0000256" key="2">
    <source>
        <dbReference type="SAM" id="SignalP"/>
    </source>
</evidence>
<sequence length="712" mass="75334">MLLHKALQLTALLGALSAANASLTAVPSAGVNILDDVDSQGINFGGRIQVVSNVPVNLDNYYGSGTLFNGAPLEWGQVKVLVTSNCDTSQHDIQSKIAMDDAAGTSHSFDAKWTKSDFWCEQQQFTEPAFPSPTEPAAASDGCSFCMNPKTGICDDSQANCFIDPCDVPDACGEGQKCKANYCGGCHAICSGDPGIATATTATKPATPATFPLDDGSTCEPNAALPLAEAIVVGGTTTEATAAAPATTVPPQTTEIPDDKSGDPNSLGGVDGSPAFTQQRCFAASFVVLVLVCLLLPGRDNNAQGWMGFGAVAVVAVALSAGVPKKTGIARNSVERPRAHARGLQETCSFNVEILYDGCSQAIIVDAPSARVVDVSLEDYTSTDAGDCVTDYDVTLAFPVTDTTKELELPVNNTVDTLPEFSDKCAMVKMDSLASVSWSGEIVVGAESISSSDNVTDHNRFLLGDEWTERGLGEHASVASFSAFSIALMTNNAPSDLVEDALKAGMDEIRHARTSFEVATKLVGKPVGPGPLPPSTHKFGDDLTSLALAVAREGCVDETLSAIVADLEVEDISRVLEEGIQGNLYSNIERDTLAWIKNEMQTIAKEESSHAALAWRTLNWVCNIDSDACEAVHRDVFDEASLEVRFNQRAMNALSDTSTVRNKLKEDFAKLLEVHLNVRSNSDMSHVKKSICDESEDSLGDIPAAVLRGMIC</sequence>
<dbReference type="PANTHER" id="PTHR38081:SF1">
    <property type="entry name" value="WAP DOMAIN-CONTAINING PROTEIN"/>
    <property type="match status" value="1"/>
</dbReference>
<reference evidence="3" key="1">
    <citation type="submission" date="2023-06" db="EMBL/GenBank/DDBJ databases">
        <title>Survivors Of The Sea: Transcriptome response of Skeletonema marinoi to long-term dormancy.</title>
        <authorList>
            <person name="Pinder M.I.M."/>
            <person name="Kourtchenko O."/>
            <person name="Robertson E.K."/>
            <person name="Larsson T."/>
            <person name="Maumus F."/>
            <person name="Osuna-Cruz C.M."/>
            <person name="Vancaester E."/>
            <person name="Stenow R."/>
            <person name="Vandepoele K."/>
            <person name="Ploug H."/>
            <person name="Bruchert V."/>
            <person name="Godhe A."/>
            <person name="Topel M."/>
        </authorList>
    </citation>
    <scope>NUCLEOTIDE SEQUENCE</scope>
    <source>
        <strain evidence="3">R05AC</strain>
    </source>
</reference>
<dbReference type="AlphaFoldDB" id="A0AAD9DGX5"/>
<feature type="signal peptide" evidence="2">
    <location>
        <begin position="1"/>
        <end position="21"/>
    </location>
</feature>
<feature type="chain" id="PRO_5042142059" evidence="2">
    <location>
        <begin position="22"/>
        <end position="712"/>
    </location>
</feature>
<organism evidence="3 4">
    <name type="scientific">Skeletonema marinoi</name>
    <dbReference type="NCBI Taxonomy" id="267567"/>
    <lineage>
        <taxon>Eukaryota</taxon>
        <taxon>Sar</taxon>
        <taxon>Stramenopiles</taxon>
        <taxon>Ochrophyta</taxon>
        <taxon>Bacillariophyta</taxon>
        <taxon>Coscinodiscophyceae</taxon>
        <taxon>Thalassiosirophycidae</taxon>
        <taxon>Thalassiosirales</taxon>
        <taxon>Skeletonemataceae</taxon>
        <taxon>Skeletonema</taxon>
        <taxon>Skeletonema marinoi-dohrnii complex</taxon>
    </lineage>
</organism>
<evidence type="ECO:0000313" key="3">
    <source>
        <dbReference type="EMBL" id="KAK1747371.1"/>
    </source>
</evidence>
<name>A0AAD9DGX5_9STRA</name>
<feature type="compositionally biased region" description="Low complexity" evidence="1">
    <location>
        <begin position="242"/>
        <end position="254"/>
    </location>
</feature>
<comment type="caution">
    <text evidence="3">The sequence shown here is derived from an EMBL/GenBank/DDBJ whole genome shotgun (WGS) entry which is preliminary data.</text>
</comment>
<accession>A0AAD9DGX5</accession>
<evidence type="ECO:0000313" key="4">
    <source>
        <dbReference type="Proteomes" id="UP001224775"/>
    </source>
</evidence>
<dbReference type="Proteomes" id="UP001224775">
    <property type="component" value="Unassembled WGS sequence"/>
</dbReference>
<dbReference type="PANTHER" id="PTHR38081">
    <property type="entry name" value="WAP DOMAIN-CONTAINING PROTEIN"/>
    <property type="match status" value="1"/>
</dbReference>
<protein>
    <submittedName>
        <fullName evidence="3">Uncharacterized protein</fullName>
    </submittedName>
</protein>
<dbReference type="CDD" id="cd00657">
    <property type="entry name" value="Ferritin_like"/>
    <property type="match status" value="1"/>
</dbReference>
<keyword evidence="2" id="KW-0732">Signal</keyword>
<dbReference type="EMBL" id="JATAAI010000002">
    <property type="protein sequence ID" value="KAK1747371.1"/>
    <property type="molecule type" value="Genomic_DNA"/>
</dbReference>
<keyword evidence="4" id="KW-1185">Reference proteome</keyword>
<feature type="region of interest" description="Disordered" evidence="1">
    <location>
        <begin position="242"/>
        <end position="270"/>
    </location>
</feature>
<gene>
    <name evidence="3" type="ORF">QTG54_001334</name>
</gene>
<proteinExistence type="predicted"/>